<keyword evidence="6" id="KW-0653">Protein transport</keyword>
<keyword evidence="7" id="KW-0472">Membrane</keyword>
<evidence type="ECO:0000256" key="3">
    <source>
        <dbReference type="ARBA" id="ARBA00022448"/>
    </source>
</evidence>
<dbReference type="CDD" id="cd00171">
    <property type="entry name" value="Sec7"/>
    <property type="match status" value="1"/>
</dbReference>
<protein>
    <submittedName>
        <fullName evidence="10">Protein big1</fullName>
    </submittedName>
</protein>
<dbReference type="InterPro" id="IPR016024">
    <property type="entry name" value="ARM-type_fold"/>
</dbReference>
<dbReference type="InterPro" id="IPR000904">
    <property type="entry name" value="Sec7_dom"/>
</dbReference>
<dbReference type="InterPro" id="IPR023394">
    <property type="entry name" value="Sec7_C_sf"/>
</dbReference>
<evidence type="ECO:0000256" key="6">
    <source>
        <dbReference type="ARBA" id="ARBA00022927"/>
    </source>
</evidence>
<dbReference type="Gene3D" id="1.10.220.20">
    <property type="match status" value="1"/>
</dbReference>
<evidence type="ECO:0000256" key="1">
    <source>
        <dbReference type="ARBA" id="ARBA00004287"/>
    </source>
</evidence>
<evidence type="ECO:0000256" key="4">
    <source>
        <dbReference type="ARBA" id="ARBA00022490"/>
    </source>
</evidence>
<evidence type="ECO:0000313" key="10">
    <source>
        <dbReference type="EMBL" id="MED6173218.1"/>
    </source>
</evidence>
<dbReference type="SUPFAM" id="SSF48371">
    <property type="entry name" value="ARM repeat"/>
    <property type="match status" value="1"/>
</dbReference>
<name>A0ABU6VKN7_9FABA</name>
<dbReference type="InterPro" id="IPR046455">
    <property type="entry name" value="Sec7/BIG1-like_C"/>
</dbReference>
<organism evidence="10 11">
    <name type="scientific">Stylosanthes scabra</name>
    <dbReference type="NCBI Taxonomy" id="79078"/>
    <lineage>
        <taxon>Eukaryota</taxon>
        <taxon>Viridiplantae</taxon>
        <taxon>Streptophyta</taxon>
        <taxon>Embryophyta</taxon>
        <taxon>Tracheophyta</taxon>
        <taxon>Spermatophyta</taxon>
        <taxon>Magnoliopsida</taxon>
        <taxon>eudicotyledons</taxon>
        <taxon>Gunneridae</taxon>
        <taxon>Pentapetalae</taxon>
        <taxon>rosids</taxon>
        <taxon>fabids</taxon>
        <taxon>Fabales</taxon>
        <taxon>Fabaceae</taxon>
        <taxon>Papilionoideae</taxon>
        <taxon>50 kb inversion clade</taxon>
        <taxon>dalbergioids sensu lato</taxon>
        <taxon>Dalbergieae</taxon>
        <taxon>Pterocarpus clade</taxon>
        <taxon>Stylosanthes</taxon>
    </lineage>
</organism>
<dbReference type="Pfam" id="PF16213">
    <property type="entry name" value="DCB"/>
    <property type="match status" value="1"/>
</dbReference>
<dbReference type="Pfam" id="PF01369">
    <property type="entry name" value="Sec7"/>
    <property type="match status" value="1"/>
</dbReference>
<dbReference type="PROSITE" id="PS50190">
    <property type="entry name" value="SEC7"/>
    <property type="match status" value="1"/>
</dbReference>
<dbReference type="InterPro" id="IPR032629">
    <property type="entry name" value="DCB_dom"/>
</dbReference>
<evidence type="ECO:0000259" key="9">
    <source>
        <dbReference type="PROSITE" id="PS50190"/>
    </source>
</evidence>
<dbReference type="SMART" id="SM00222">
    <property type="entry name" value="Sec7"/>
    <property type="match status" value="1"/>
</dbReference>
<dbReference type="Pfam" id="PF09324">
    <property type="entry name" value="Sec7-like_HDS"/>
    <property type="match status" value="1"/>
</dbReference>
<dbReference type="SUPFAM" id="SSF48425">
    <property type="entry name" value="Sec7 domain"/>
    <property type="match status" value="1"/>
</dbReference>
<proteinExistence type="predicted"/>
<keyword evidence="3" id="KW-0813">Transport</keyword>
<dbReference type="Pfam" id="PF20252">
    <property type="entry name" value="BIG2_C"/>
    <property type="match status" value="1"/>
</dbReference>
<dbReference type="PANTHER" id="PTHR10663:SF108">
    <property type="entry name" value="BREFELDIN A-INHIBITED GUANINE NUCLEOTIDE-EXCHANGE PROTEIN 1"/>
    <property type="match status" value="1"/>
</dbReference>
<keyword evidence="11" id="KW-1185">Reference proteome</keyword>
<gene>
    <name evidence="10" type="primary">BIG1</name>
    <name evidence="10" type="ORF">PIB30_057202</name>
</gene>
<dbReference type="EMBL" id="JASCZI010151500">
    <property type="protein sequence ID" value="MED6173218.1"/>
    <property type="molecule type" value="Genomic_DNA"/>
</dbReference>
<dbReference type="Pfam" id="PF12783">
    <property type="entry name" value="Sec7-like_HUS"/>
    <property type="match status" value="1"/>
</dbReference>
<dbReference type="Proteomes" id="UP001341840">
    <property type="component" value="Unassembled WGS sequence"/>
</dbReference>
<comment type="subcellular location">
    <subcellularLocation>
        <location evidence="2">Cytoplasm</location>
        <location evidence="2">Cytosol</location>
    </subcellularLocation>
    <subcellularLocation>
        <location evidence="1">Membrane</location>
        <topology evidence="1">Peripheral membrane protein</topology>
        <orientation evidence="1">Cytoplasmic side</orientation>
    </subcellularLocation>
</comment>
<dbReference type="InterPro" id="IPR035999">
    <property type="entry name" value="Sec7_dom_sf"/>
</dbReference>
<dbReference type="PANTHER" id="PTHR10663">
    <property type="entry name" value="GUANYL-NUCLEOTIDE EXCHANGE FACTOR"/>
    <property type="match status" value="1"/>
</dbReference>
<accession>A0ABU6VKN7</accession>
<keyword evidence="4" id="KW-0963">Cytoplasm</keyword>
<evidence type="ECO:0000256" key="5">
    <source>
        <dbReference type="ARBA" id="ARBA00022658"/>
    </source>
</evidence>
<evidence type="ECO:0000313" key="11">
    <source>
        <dbReference type="Proteomes" id="UP001341840"/>
    </source>
</evidence>
<evidence type="ECO:0000256" key="8">
    <source>
        <dbReference type="SAM" id="MobiDB-lite"/>
    </source>
</evidence>
<dbReference type="InterPro" id="IPR032691">
    <property type="entry name" value="Mon2/Sec7/BIG1-like_HUS"/>
</dbReference>
<dbReference type="InterPro" id="IPR015403">
    <property type="entry name" value="Mon2/Sec7/BIG1-like_HDS"/>
</dbReference>
<keyword evidence="5" id="KW-0344">Guanine-nucleotide releasing factor</keyword>
<dbReference type="Gene3D" id="1.10.1000.11">
    <property type="entry name" value="Arf Nucleotide-binding Site Opener,domain 2"/>
    <property type="match status" value="1"/>
</dbReference>
<evidence type="ECO:0000256" key="2">
    <source>
        <dbReference type="ARBA" id="ARBA00004514"/>
    </source>
</evidence>
<feature type="domain" description="SEC7" evidence="9">
    <location>
        <begin position="551"/>
        <end position="738"/>
    </location>
</feature>
<evidence type="ECO:0000256" key="7">
    <source>
        <dbReference type="ARBA" id="ARBA00023136"/>
    </source>
</evidence>
<sequence length="1595" mass="176915">MSASQSLGGPSRCGRVLGPSLDKIIKNAAWRKHSLLVAACKSTLDKLESLSESESESTTSGTNQSQSPLLGLPSTDAEDVLQPLILALDSAYAKVVDPALECTFKLFSLGLLRGEIDGSAASQSSVVFNIIDVICKSGGLGEEAIELGVLRVLLSAVRSPCTLIRADCLIQIVRTCYNVYLGGVNGTNQICAKSVLAQIMTIVFARVEGDCMDIPLKKVSVSDLLEFTDKNLNEGNSIQFCQNFITEVMDASEGAPLKPCSMPPPLESSKAADETSTDDLHNEAGTGESKIREDGFLLFKNLCKLSMKFSSQQHPDDRILLRGKILSLELLKVVMDNGSSLWRENERQVASRELQPFRCSFICQTHLYFSRCRFLNAIKQYLCLSLLKNSALSAMAIFQLQCAIFMNLLSKFRSGLKKEIGMFFPMLILRVLENVLQPSFLQKMTVLNLLDKISQDPQIIIDIFVNYDCDVDASNIFERIVNGLLKTALGPPTGSTTALSPAQDLTFRHESVKCLSNGTPEHHLPPYGEEGIASDHELHPDVNSEFSDAAALEQRRAYKIELQKGISLFNRKPSKGIEFLTSNKKIGRSPEEVAIFLKNTAGLDETKIGDYLGEREEFCLKVMHAYVDSFNFNGMDFGEAIRFFLRGFRLPGEAQKIDRIMEKFAERYCKCNPSSFSSADTAYVLAYSVIMLNTDAHNNMVKDKMTKADFIRNNRGIDDGKDLPEEYLGALYEKIVKNEIKMNADSSAPQSKQANSFNILLGLDGILNLVNWKQNEEKAVGANGLLIRHIQEQFKSNSGKSESAYHVVTDVAILRFMVEVCWGPMLAAFSVTLDQSDDKQATSQCLQGFRHAVHITAMMGMQTQRDAFVTSVAKFTYLHCAADMKQKNVDAVKKGTLQNPAMVAVVRGSSYDSTNVGISASALVTPEQIHNFISNLNLLDQIGNFELNHVFAHSQRLNGEAIVAFVKALCKVSISELQSPTDPRVFGLTKIVEIAHYNMNRIRLVWSRIWNVLSDFFVSVGLSDNLSVAIFAMDSLRQLAMKFLEREELANYNFQNEFLRPFVIVMQKSSSAEIRELIVRCISQMVLSRVSNVKSGWKSVFMVFTTAAADEQKNIVLLAFETMEKIVREFFPYITETETTTFTDCVRCLLTFTNSRFNSDVSLNAIAFLRFCAVRLADGGLVCNKTGSVDGVAVLVANGVSDVQGLTDKDDHVSFWNPLLSVSGKRDVSVQEGSCSDSSLSIHQEGSTWDSETSSVAAECLIDLFVTFFDIVRSQLPGVVSVLTGFIRSPVQGPASTGVAGLMRLTGDLGSRFSEQEWKEIFLCLKDAATSAVPGFMKVLRTMDNIQMPNISRTYADMEWSSDHELTNDEFDDDNLQTATYVVSRMKNHIAMQLLILQVATDLYKMHHQCLSAASIEVLIALYSSVALHARQLNSESILLKKLQKACSILELSGPPMVHFENESFLNHLSFLQNVLVDDHFMHDETDIEMELVAVCENVLNIYLKCAESVTQPGPVPRRKLPLSSAKKEEIAARTSLVVSALQGLEGLKKDSFRRYIPRFFHLLVDLVRSEHSSGEVQLALSNIFRSSVGPFIME</sequence>
<feature type="region of interest" description="Disordered" evidence="8">
    <location>
        <begin position="256"/>
        <end position="286"/>
    </location>
</feature>
<feature type="compositionally biased region" description="Basic and acidic residues" evidence="8">
    <location>
        <begin position="270"/>
        <end position="282"/>
    </location>
</feature>
<comment type="caution">
    <text evidence="10">The sequence shown here is derived from an EMBL/GenBank/DDBJ whole genome shotgun (WGS) entry which is preliminary data.</text>
</comment>
<reference evidence="10 11" key="1">
    <citation type="journal article" date="2023" name="Plants (Basel)">
        <title>Bridging the Gap: Combining Genomics and Transcriptomics Approaches to Understand Stylosanthes scabra, an Orphan Legume from the Brazilian Caatinga.</title>
        <authorList>
            <person name="Ferreira-Neto J.R.C."/>
            <person name="da Silva M.D."/>
            <person name="Binneck E."/>
            <person name="de Melo N.F."/>
            <person name="da Silva R.H."/>
            <person name="de Melo A.L.T.M."/>
            <person name="Pandolfi V."/>
            <person name="Bustamante F.O."/>
            <person name="Brasileiro-Vidal A.C."/>
            <person name="Benko-Iseppon A.M."/>
        </authorList>
    </citation>
    <scope>NUCLEOTIDE SEQUENCE [LARGE SCALE GENOMIC DNA]</scope>
    <source>
        <tissue evidence="10">Leaves</tissue>
    </source>
</reference>